<organism evidence="2 3">
    <name type="scientific">Stieleria neptunia</name>
    <dbReference type="NCBI Taxonomy" id="2527979"/>
    <lineage>
        <taxon>Bacteria</taxon>
        <taxon>Pseudomonadati</taxon>
        <taxon>Planctomycetota</taxon>
        <taxon>Planctomycetia</taxon>
        <taxon>Pirellulales</taxon>
        <taxon>Pirellulaceae</taxon>
        <taxon>Stieleria</taxon>
    </lineage>
</organism>
<dbReference type="EMBL" id="CP037423">
    <property type="protein sequence ID" value="QDV43942.1"/>
    <property type="molecule type" value="Genomic_DNA"/>
</dbReference>
<evidence type="ECO:0000256" key="1">
    <source>
        <dbReference type="SAM" id="MobiDB-lite"/>
    </source>
</evidence>
<evidence type="ECO:0000313" key="3">
    <source>
        <dbReference type="Proteomes" id="UP000319004"/>
    </source>
</evidence>
<reference evidence="2 3" key="1">
    <citation type="submission" date="2019-03" db="EMBL/GenBank/DDBJ databases">
        <title>Deep-cultivation of Planctomycetes and their phenomic and genomic characterization uncovers novel biology.</title>
        <authorList>
            <person name="Wiegand S."/>
            <person name="Jogler M."/>
            <person name="Boedeker C."/>
            <person name="Pinto D."/>
            <person name="Vollmers J."/>
            <person name="Rivas-Marin E."/>
            <person name="Kohn T."/>
            <person name="Peeters S.H."/>
            <person name="Heuer A."/>
            <person name="Rast P."/>
            <person name="Oberbeckmann S."/>
            <person name="Bunk B."/>
            <person name="Jeske O."/>
            <person name="Meyerdierks A."/>
            <person name="Storesund J.E."/>
            <person name="Kallscheuer N."/>
            <person name="Luecker S."/>
            <person name="Lage O.M."/>
            <person name="Pohl T."/>
            <person name="Merkel B.J."/>
            <person name="Hornburger P."/>
            <person name="Mueller R.-W."/>
            <person name="Bruemmer F."/>
            <person name="Labrenz M."/>
            <person name="Spormann A.M."/>
            <person name="Op den Camp H."/>
            <person name="Overmann J."/>
            <person name="Amann R."/>
            <person name="Jetten M.S.M."/>
            <person name="Mascher T."/>
            <person name="Medema M.H."/>
            <person name="Devos D.P."/>
            <person name="Kaster A.-K."/>
            <person name="Ovreas L."/>
            <person name="Rohde M."/>
            <person name="Galperin M.Y."/>
            <person name="Jogler C."/>
        </authorList>
    </citation>
    <scope>NUCLEOTIDE SEQUENCE [LARGE SCALE GENOMIC DNA]</scope>
    <source>
        <strain evidence="2 3">Enr13</strain>
    </source>
</reference>
<dbReference type="KEGG" id="snep:Enr13x_38020"/>
<feature type="region of interest" description="Disordered" evidence="1">
    <location>
        <begin position="1"/>
        <end position="35"/>
    </location>
</feature>
<dbReference type="RefSeq" id="WP_145388358.1">
    <property type="nucleotide sequence ID" value="NZ_CP037423.1"/>
</dbReference>
<gene>
    <name evidence="2" type="ORF">Enr13x_38020</name>
</gene>
<name>A0A518HSX4_9BACT</name>
<dbReference type="AlphaFoldDB" id="A0A518HSX4"/>
<proteinExistence type="predicted"/>
<dbReference type="Proteomes" id="UP000319004">
    <property type="component" value="Chromosome"/>
</dbReference>
<evidence type="ECO:0000313" key="2">
    <source>
        <dbReference type="EMBL" id="QDV43942.1"/>
    </source>
</evidence>
<keyword evidence="3" id="KW-1185">Reference proteome</keyword>
<sequence length="222" mass="25121">MGEYEDRRPGRKGDGQEQPEDSHLSHTDVNGQANLENWSFIGQDGQPLENRKSDFISKEDWWEKAKHLEEYISRSELECMRLSMNRAEQLKEIKPVNRAGSVASGSTRDDFAGDFSLTRENVEGLSSLTGRPLVQPAVDNNESVREQQASDTQHAEDAERFEAAVIGARQQKRRCDIDAGFGNPGIFRRAIAAFRRAFNLYPKARRNIGVEGVESRPLRRDS</sequence>
<accession>A0A518HSX4</accession>
<protein>
    <submittedName>
        <fullName evidence="2">Uncharacterized protein</fullName>
    </submittedName>
</protein>
<feature type="compositionally biased region" description="Basic and acidic residues" evidence="1">
    <location>
        <begin position="1"/>
        <end position="26"/>
    </location>
</feature>